<evidence type="ECO:0000313" key="1">
    <source>
        <dbReference type="EMBL" id="AXI02826.1"/>
    </source>
</evidence>
<dbReference type="Proteomes" id="UP000253940">
    <property type="component" value="Chromosome"/>
</dbReference>
<name>A0A345P6B7_9GAMM</name>
<dbReference type="PANTHER" id="PTHR41260:SF1">
    <property type="entry name" value="PROTEIN ECSC"/>
    <property type="match status" value="1"/>
</dbReference>
<sequence>MDKAWYSNTLKDRITNQAKKVAESGDRLLNQLSESQRRQRFNGELPPVETDARDVFKQQLPALTRQLVGSRFNGIAKYIAPLIPIDSLESFADQVFEQAATFTSHTSGVQRIAKRAGVDDIFELRTGDVARCDALVQSVLEENRIVALAEGGVTGATGVLGAVIDLPLALLLSLRTVYQIAHCYGFDMQGEQGRTLAYEALKQSDLELLADKQGVLLALAGMRTILESGDLRGVEKLVGGGPEIEAAGGFIGEFTKNLNLRVPARWLSRTMPVVTGAAGATYNARLVASVALSAQKTFRAARTSGEKSARVQRIAASLAEDRAENNDLD</sequence>
<evidence type="ECO:0000313" key="2">
    <source>
        <dbReference type="Proteomes" id="UP000253940"/>
    </source>
</evidence>
<evidence type="ECO:0008006" key="3">
    <source>
        <dbReference type="Google" id="ProtNLM"/>
    </source>
</evidence>
<dbReference type="AlphaFoldDB" id="A0A345P6B7"/>
<gene>
    <name evidence="1" type="ORF">HYN46_08245</name>
</gene>
<protein>
    <recommendedName>
        <fullName evidence="3">EcsC family protein</fullName>
    </recommendedName>
</protein>
<dbReference type="KEGG" id="mbah:HYN46_08245"/>
<dbReference type="InterPro" id="IPR024787">
    <property type="entry name" value="EcsC"/>
</dbReference>
<dbReference type="Pfam" id="PF12787">
    <property type="entry name" value="EcsC"/>
    <property type="match status" value="1"/>
</dbReference>
<keyword evidence="2" id="KW-1185">Reference proteome</keyword>
<accession>A0A345P6B7</accession>
<organism evidence="1 2">
    <name type="scientific">Aquirhabdus parva</name>
    <dbReference type="NCBI Taxonomy" id="2283318"/>
    <lineage>
        <taxon>Bacteria</taxon>
        <taxon>Pseudomonadati</taxon>
        <taxon>Pseudomonadota</taxon>
        <taxon>Gammaproteobacteria</taxon>
        <taxon>Moraxellales</taxon>
        <taxon>Moraxellaceae</taxon>
        <taxon>Aquirhabdus</taxon>
    </lineage>
</organism>
<dbReference type="EMBL" id="CP031222">
    <property type="protein sequence ID" value="AXI02826.1"/>
    <property type="molecule type" value="Genomic_DNA"/>
</dbReference>
<dbReference type="PANTHER" id="PTHR41260">
    <property type="entry name" value="PROTEIN ECSC"/>
    <property type="match status" value="1"/>
</dbReference>
<reference evidence="1 2" key="1">
    <citation type="submission" date="2018-07" db="EMBL/GenBank/DDBJ databases">
        <title>Genome sequencing of Moraxellaceae gen. HYN0046.</title>
        <authorList>
            <person name="Kim M."/>
            <person name="Yi H."/>
        </authorList>
    </citation>
    <scope>NUCLEOTIDE SEQUENCE [LARGE SCALE GENOMIC DNA]</scope>
    <source>
        <strain evidence="1 2">HYN0046</strain>
    </source>
</reference>
<dbReference type="OrthoDB" id="5568290at2"/>
<proteinExistence type="predicted"/>
<dbReference type="RefSeq" id="WP_114898936.1">
    <property type="nucleotide sequence ID" value="NZ_CP031222.1"/>
</dbReference>